<protein>
    <submittedName>
        <fullName evidence="1">Uncharacterized protein</fullName>
    </submittedName>
</protein>
<reference evidence="1" key="2">
    <citation type="submission" date="2020-11" db="EMBL/GenBank/DDBJ databases">
        <authorList>
            <person name="McCartney M.A."/>
            <person name="Auch B."/>
            <person name="Kono T."/>
            <person name="Mallez S."/>
            <person name="Becker A."/>
            <person name="Gohl D.M."/>
            <person name="Silverstein K.A.T."/>
            <person name="Koren S."/>
            <person name="Bechman K.B."/>
            <person name="Herman A."/>
            <person name="Abrahante J.E."/>
            <person name="Garbe J."/>
        </authorList>
    </citation>
    <scope>NUCLEOTIDE SEQUENCE</scope>
    <source>
        <strain evidence="1">Duluth1</strain>
        <tissue evidence="1">Whole animal</tissue>
    </source>
</reference>
<keyword evidence="2" id="KW-1185">Reference proteome</keyword>
<gene>
    <name evidence="1" type="ORF">DPMN_012710</name>
</gene>
<comment type="caution">
    <text evidence="1">The sequence shown here is derived from an EMBL/GenBank/DDBJ whole genome shotgun (WGS) entry which is preliminary data.</text>
</comment>
<reference evidence="1" key="1">
    <citation type="journal article" date="2019" name="bioRxiv">
        <title>The Genome of the Zebra Mussel, Dreissena polymorpha: A Resource for Invasive Species Research.</title>
        <authorList>
            <person name="McCartney M.A."/>
            <person name="Auch B."/>
            <person name="Kono T."/>
            <person name="Mallez S."/>
            <person name="Zhang Y."/>
            <person name="Obille A."/>
            <person name="Becker A."/>
            <person name="Abrahante J.E."/>
            <person name="Garbe J."/>
            <person name="Badalamenti J.P."/>
            <person name="Herman A."/>
            <person name="Mangelson H."/>
            <person name="Liachko I."/>
            <person name="Sullivan S."/>
            <person name="Sone E.D."/>
            <person name="Koren S."/>
            <person name="Silverstein K.A.T."/>
            <person name="Beckman K.B."/>
            <person name="Gohl D.M."/>
        </authorList>
    </citation>
    <scope>NUCLEOTIDE SEQUENCE</scope>
    <source>
        <strain evidence="1">Duluth1</strain>
        <tissue evidence="1">Whole animal</tissue>
    </source>
</reference>
<sequence>MVRKSDNECFAITEPSESGYKGLGVCPRVVSLGSFGTTARVHVRIFNISAKTIKIAPKSVRSELQEAKVLRY</sequence>
<dbReference type="AlphaFoldDB" id="A0A9D4N6C4"/>
<name>A0A9D4N6C4_DREPO</name>
<accession>A0A9D4N6C4</accession>
<evidence type="ECO:0000313" key="1">
    <source>
        <dbReference type="EMBL" id="KAH3888671.1"/>
    </source>
</evidence>
<dbReference type="EMBL" id="JAIWYP010000001">
    <property type="protein sequence ID" value="KAH3888671.1"/>
    <property type="molecule type" value="Genomic_DNA"/>
</dbReference>
<dbReference type="Proteomes" id="UP000828390">
    <property type="component" value="Unassembled WGS sequence"/>
</dbReference>
<organism evidence="1 2">
    <name type="scientific">Dreissena polymorpha</name>
    <name type="common">Zebra mussel</name>
    <name type="synonym">Mytilus polymorpha</name>
    <dbReference type="NCBI Taxonomy" id="45954"/>
    <lineage>
        <taxon>Eukaryota</taxon>
        <taxon>Metazoa</taxon>
        <taxon>Spiralia</taxon>
        <taxon>Lophotrochozoa</taxon>
        <taxon>Mollusca</taxon>
        <taxon>Bivalvia</taxon>
        <taxon>Autobranchia</taxon>
        <taxon>Heteroconchia</taxon>
        <taxon>Euheterodonta</taxon>
        <taxon>Imparidentia</taxon>
        <taxon>Neoheterodontei</taxon>
        <taxon>Myida</taxon>
        <taxon>Dreissenoidea</taxon>
        <taxon>Dreissenidae</taxon>
        <taxon>Dreissena</taxon>
    </lineage>
</organism>
<evidence type="ECO:0000313" key="2">
    <source>
        <dbReference type="Proteomes" id="UP000828390"/>
    </source>
</evidence>
<proteinExistence type="predicted"/>